<evidence type="ECO:0000313" key="1">
    <source>
        <dbReference type="EMBL" id="PAM66703.1"/>
    </source>
</evidence>
<comment type="caution">
    <text evidence="1">The sequence shown here is derived from an EMBL/GenBank/DDBJ whole genome shotgun (WGS) entry which is preliminary data.</text>
</comment>
<name>A0A270N3J5_STEMA</name>
<sequence length="59" mass="6621">MVIELRGSTLVFIAIAESPKIILFQALCHVHDAAIEVWPAACPIYADTSVWIRDYDIYA</sequence>
<gene>
    <name evidence="1" type="ORF">CEK00_20800</name>
</gene>
<accession>A0A270N3J5</accession>
<proteinExistence type="predicted"/>
<dbReference type="AlphaFoldDB" id="A0A270N3J5"/>
<organism evidence="1 2">
    <name type="scientific">Stenotrophomonas maltophilia</name>
    <name type="common">Pseudomonas maltophilia</name>
    <name type="synonym">Xanthomonas maltophilia</name>
    <dbReference type="NCBI Taxonomy" id="40324"/>
    <lineage>
        <taxon>Bacteria</taxon>
        <taxon>Pseudomonadati</taxon>
        <taxon>Pseudomonadota</taxon>
        <taxon>Gammaproteobacteria</taxon>
        <taxon>Lysobacterales</taxon>
        <taxon>Lysobacteraceae</taxon>
        <taxon>Stenotrophomonas</taxon>
        <taxon>Stenotrophomonas maltophilia group</taxon>
    </lineage>
</organism>
<dbReference type="Proteomes" id="UP000216433">
    <property type="component" value="Unassembled WGS sequence"/>
</dbReference>
<evidence type="ECO:0000313" key="2">
    <source>
        <dbReference type="Proteomes" id="UP000216433"/>
    </source>
</evidence>
<reference evidence="1 2" key="1">
    <citation type="submission" date="2017-06" db="EMBL/GenBank/DDBJ databases">
        <title>Genome sequencing and assembly of Stenotrophomonas maltophilia DF07.</title>
        <authorList>
            <person name="Iyer R."/>
        </authorList>
    </citation>
    <scope>NUCLEOTIDE SEQUENCE [LARGE SCALE GENOMIC DNA]</scope>
    <source>
        <strain evidence="1 2">DF07</strain>
    </source>
</reference>
<dbReference type="EMBL" id="NJGC01000044">
    <property type="protein sequence ID" value="PAM66703.1"/>
    <property type="molecule type" value="Genomic_DNA"/>
</dbReference>
<protein>
    <submittedName>
        <fullName evidence="1">Uncharacterized protein</fullName>
    </submittedName>
</protein>